<evidence type="ECO:0000256" key="1">
    <source>
        <dbReference type="SAM" id="MobiDB-lite"/>
    </source>
</evidence>
<feature type="domain" description="BTB" evidence="2">
    <location>
        <begin position="27"/>
        <end position="98"/>
    </location>
</feature>
<feature type="compositionally biased region" description="Pro residues" evidence="1">
    <location>
        <begin position="188"/>
        <end position="201"/>
    </location>
</feature>
<dbReference type="SUPFAM" id="SSF54695">
    <property type="entry name" value="POZ domain"/>
    <property type="match status" value="1"/>
</dbReference>
<dbReference type="Proteomes" id="UP001521116">
    <property type="component" value="Unassembled WGS sequence"/>
</dbReference>
<feature type="region of interest" description="Disordered" evidence="1">
    <location>
        <begin position="97"/>
        <end position="249"/>
    </location>
</feature>
<accession>A0ABR3TDA3</accession>
<evidence type="ECO:0000313" key="3">
    <source>
        <dbReference type="EMBL" id="KAL1637538.1"/>
    </source>
</evidence>
<dbReference type="Pfam" id="PF00651">
    <property type="entry name" value="BTB"/>
    <property type="match status" value="1"/>
</dbReference>
<dbReference type="PROSITE" id="PS50097">
    <property type="entry name" value="BTB"/>
    <property type="match status" value="1"/>
</dbReference>
<dbReference type="Gene3D" id="3.30.710.10">
    <property type="entry name" value="Potassium Channel Kv1.1, Chain A"/>
    <property type="match status" value="1"/>
</dbReference>
<evidence type="ECO:0000259" key="2">
    <source>
        <dbReference type="PROSITE" id="PS50097"/>
    </source>
</evidence>
<feature type="compositionally biased region" description="Low complexity" evidence="1">
    <location>
        <begin position="202"/>
        <end position="223"/>
    </location>
</feature>
<reference evidence="3 4" key="1">
    <citation type="submission" date="2024-02" db="EMBL/GenBank/DDBJ databases">
        <title>De novo assembly and annotation of 12 fungi associated with fruit tree decline syndrome in Ontario, Canada.</title>
        <authorList>
            <person name="Sulman M."/>
            <person name="Ellouze W."/>
            <person name="Ilyukhin E."/>
        </authorList>
    </citation>
    <scope>NUCLEOTIDE SEQUENCE [LARGE SCALE GENOMIC DNA]</scope>
    <source>
        <strain evidence="3 4">M1-105</strain>
    </source>
</reference>
<evidence type="ECO:0000313" key="4">
    <source>
        <dbReference type="Proteomes" id="UP001521116"/>
    </source>
</evidence>
<gene>
    <name evidence="3" type="ORF">SLS56_000676</name>
</gene>
<dbReference type="PANTHER" id="PTHR47843">
    <property type="entry name" value="BTB DOMAIN-CONTAINING PROTEIN-RELATED"/>
    <property type="match status" value="1"/>
</dbReference>
<dbReference type="InterPro" id="IPR000210">
    <property type="entry name" value="BTB/POZ_dom"/>
</dbReference>
<dbReference type="InterPro" id="IPR011333">
    <property type="entry name" value="SKP1/BTB/POZ_sf"/>
</dbReference>
<proteinExistence type="predicted"/>
<feature type="compositionally biased region" description="Basic residues" evidence="1">
    <location>
        <begin position="121"/>
        <end position="137"/>
    </location>
</feature>
<organism evidence="3 4">
    <name type="scientific">Neofusicoccum ribis</name>
    <dbReference type="NCBI Taxonomy" id="45134"/>
    <lineage>
        <taxon>Eukaryota</taxon>
        <taxon>Fungi</taxon>
        <taxon>Dikarya</taxon>
        <taxon>Ascomycota</taxon>
        <taxon>Pezizomycotina</taxon>
        <taxon>Dothideomycetes</taxon>
        <taxon>Dothideomycetes incertae sedis</taxon>
        <taxon>Botryosphaeriales</taxon>
        <taxon>Botryosphaeriaceae</taxon>
        <taxon>Neofusicoccum</taxon>
    </lineage>
</organism>
<dbReference type="EMBL" id="JAJVDC020000003">
    <property type="protein sequence ID" value="KAL1637538.1"/>
    <property type="molecule type" value="Genomic_DNA"/>
</dbReference>
<sequence length="367" mass="40836">MSSSSIEYVHISITTPYLTLISLRIFCSGTFSFDIGQSKTRFTLHKKLVSRHSEPLDRLMHGGFKESQLGVGCIEDIEPEAFARFAEYIYSGDYSVASPTTDDAEEGQRSSGSDEESLGEKKHKSTSQRGFRFRRWRLQSPEPRTESIDTVDEQQAAANPSEEVFEAEEAPAQAEGQAPDSPTESVPPEAPYPPEPEPELPPSLSEIASPRSPVSSDDSLSAPRRSRRSAHPLLAPHVPFQLDASPGPNEKPAMDYNPVFMCHAQVCLFAQEFIIPDLKALAVTKLSDSLNIFHCYSRRAADIARLIKYIYSNTPEDDSTPFSMREVVVHYASNNFKVLVSCNEFRELLAEGGSFVPDLCRKVARRL</sequence>
<feature type="compositionally biased region" description="Low complexity" evidence="1">
    <location>
        <begin position="170"/>
        <end position="187"/>
    </location>
</feature>
<comment type="caution">
    <text evidence="3">The sequence shown here is derived from an EMBL/GenBank/DDBJ whole genome shotgun (WGS) entry which is preliminary data.</text>
</comment>
<protein>
    <recommendedName>
        <fullName evidence="2">BTB domain-containing protein</fullName>
    </recommendedName>
</protein>
<keyword evidence="4" id="KW-1185">Reference proteome</keyword>
<name>A0ABR3TDA3_9PEZI</name>